<dbReference type="EMBL" id="JAVREH010000009">
    <property type="protein sequence ID" value="MDT0261683.1"/>
    <property type="molecule type" value="Genomic_DNA"/>
</dbReference>
<evidence type="ECO:0000256" key="1">
    <source>
        <dbReference type="ARBA" id="ARBA00009865"/>
    </source>
</evidence>
<dbReference type="InterPro" id="IPR023296">
    <property type="entry name" value="Glyco_hydro_beta-prop_sf"/>
</dbReference>
<evidence type="ECO:0000313" key="6">
    <source>
        <dbReference type="EMBL" id="MDT0261683.1"/>
    </source>
</evidence>
<evidence type="ECO:0000256" key="2">
    <source>
        <dbReference type="ARBA" id="ARBA00022801"/>
    </source>
</evidence>
<name>A0ABU2JBP9_9ACTN</name>
<comment type="caution">
    <text evidence="6">The sequence shown here is derived from an EMBL/GenBank/DDBJ whole genome shotgun (WGS) entry which is preliminary data.</text>
</comment>
<organism evidence="6 7">
    <name type="scientific">Jatrophihabitans lederbergiae</name>
    <dbReference type="NCBI Taxonomy" id="3075547"/>
    <lineage>
        <taxon>Bacteria</taxon>
        <taxon>Bacillati</taxon>
        <taxon>Actinomycetota</taxon>
        <taxon>Actinomycetes</taxon>
        <taxon>Jatrophihabitantales</taxon>
        <taxon>Jatrophihabitantaceae</taxon>
        <taxon>Jatrophihabitans</taxon>
    </lineage>
</organism>
<feature type="region of interest" description="Disordered" evidence="5">
    <location>
        <begin position="1"/>
        <end position="21"/>
    </location>
</feature>
<keyword evidence="2 4" id="KW-0378">Hydrolase</keyword>
<dbReference type="Proteomes" id="UP001183176">
    <property type="component" value="Unassembled WGS sequence"/>
</dbReference>
<sequence>MSASTSGSAPAPAPAAGSSNSVLGKRYSNPVYDQDFPDPAVIQAGTRYYAYGTQGGGSNIQVLTSPDLTTWTTAADALPNVGTWASTGSTWAPEVVALSGRYVMFYVAHDNKSGKQCIGRAESAEPSGPFTDTRSAALICQTGLGGSIDPNPVRAANGNLYLYWKNDGNCCDKPVQLWVQQLAPDAGSVRGSPVALLSNTRGWQGNLIEAPEMVSHGGRYFLFYSANDYASDKYAVGYASCQGPTGPCTDRSTSPLLASDGAAAGPGHCYVLNLKDGSSVMFFHAWQPSAIGSSSPGRQLWLEPLVWHNGLPSVHQPS</sequence>
<dbReference type="InterPro" id="IPR006710">
    <property type="entry name" value="Glyco_hydro_43"/>
</dbReference>
<dbReference type="RefSeq" id="WP_311422836.1">
    <property type="nucleotide sequence ID" value="NZ_JAVREH010000009.1"/>
</dbReference>
<protein>
    <submittedName>
        <fullName evidence="6">Glycoside hydrolase family 43 protein</fullName>
    </submittedName>
</protein>
<dbReference type="CDD" id="cd08999">
    <property type="entry name" value="GH43_ABN-like"/>
    <property type="match status" value="1"/>
</dbReference>
<dbReference type="PANTHER" id="PTHR42812">
    <property type="entry name" value="BETA-XYLOSIDASE"/>
    <property type="match status" value="1"/>
</dbReference>
<dbReference type="GO" id="GO:0016787">
    <property type="term" value="F:hydrolase activity"/>
    <property type="evidence" value="ECO:0007669"/>
    <property type="project" value="UniProtKB-KW"/>
</dbReference>
<evidence type="ECO:0000256" key="4">
    <source>
        <dbReference type="RuleBase" id="RU361187"/>
    </source>
</evidence>
<keyword evidence="7" id="KW-1185">Reference proteome</keyword>
<dbReference type="Gene3D" id="2.115.10.20">
    <property type="entry name" value="Glycosyl hydrolase domain, family 43"/>
    <property type="match status" value="1"/>
</dbReference>
<proteinExistence type="inferred from homology"/>
<feature type="compositionally biased region" description="Low complexity" evidence="5">
    <location>
        <begin position="1"/>
        <end position="19"/>
    </location>
</feature>
<keyword evidence="3 4" id="KW-0326">Glycosidase</keyword>
<dbReference type="SUPFAM" id="SSF75005">
    <property type="entry name" value="Arabinanase/levansucrase/invertase"/>
    <property type="match status" value="1"/>
</dbReference>
<evidence type="ECO:0000313" key="7">
    <source>
        <dbReference type="Proteomes" id="UP001183176"/>
    </source>
</evidence>
<accession>A0ABU2JBP9</accession>
<reference evidence="7" key="1">
    <citation type="submission" date="2023-07" db="EMBL/GenBank/DDBJ databases">
        <title>30 novel species of actinomycetes from the DSMZ collection.</title>
        <authorList>
            <person name="Nouioui I."/>
        </authorList>
    </citation>
    <scope>NUCLEOTIDE SEQUENCE [LARGE SCALE GENOMIC DNA]</scope>
    <source>
        <strain evidence="7">DSM 44399</strain>
    </source>
</reference>
<comment type="similarity">
    <text evidence="1 4">Belongs to the glycosyl hydrolase 43 family.</text>
</comment>
<dbReference type="PANTHER" id="PTHR42812:SF5">
    <property type="entry name" value="ENDO-ARABINASE"/>
    <property type="match status" value="1"/>
</dbReference>
<evidence type="ECO:0000256" key="3">
    <source>
        <dbReference type="ARBA" id="ARBA00023295"/>
    </source>
</evidence>
<dbReference type="Pfam" id="PF04616">
    <property type="entry name" value="Glyco_hydro_43"/>
    <property type="match status" value="1"/>
</dbReference>
<evidence type="ECO:0000256" key="5">
    <source>
        <dbReference type="SAM" id="MobiDB-lite"/>
    </source>
</evidence>
<dbReference type="InterPro" id="IPR051795">
    <property type="entry name" value="Glycosyl_Hydrlase_43"/>
</dbReference>
<gene>
    <name evidence="6" type="ORF">RM423_09780</name>
</gene>